<dbReference type="FunFam" id="1.10.287.950:FF:000001">
    <property type="entry name" value="Methyl-accepting chemotaxis sensory transducer"/>
    <property type="match status" value="1"/>
</dbReference>
<dbReference type="SUPFAM" id="SSF103190">
    <property type="entry name" value="Sensory domain-like"/>
    <property type="match status" value="1"/>
</dbReference>
<evidence type="ECO:0000259" key="6">
    <source>
        <dbReference type="PROSITE" id="PS50111"/>
    </source>
</evidence>
<dbReference type="Gene3D" id="1.10.287.950">
    <property type="entry name" value="Methyl-accepting chemotaxis protein"/>
    <property type="match status" value="1"/>
</dbReference>
<evidence type="ECO:0000259" key="7">
    <source>
        <dbReference type="PROSITE" id="PS50885"/>
    </source>
</evidence>
<dbReference type="STRING" id="1656094.BFC18_09825"/>
<dbReference type="PANTHER" id="PTHR32089:SF120">
    <property type="entry name" value="METHYL-ACCEPTING CHEMOTAXIS PROTEIN TLPQ"/>
    <property type="match status" value="1"/>
</dbReference>
<feature type="domain" description="Methyl-accepting transducer" evidence="6">
    <location>
        <begin position="360"/>
        <end position="603"/>
    </location>
</feature>
<dbReference type="InterPro" id="IPR029151">
    <property type="entry name" value="Sensor-like_sf"/>
</dbReference>
<keyword evidence="9" id="KW-1185">Reference proteome</keyword>
<dbReference type="InterPro" id="IPR033462">
    <property type="entry name" value="Cache_3-Cache_2"/>
</dbReference>
<keyword evidence="5" id="KW-0472">Membrane</keyword>
<dbReference type="PROSITE" id="PS50885">
    <property type="entry name" value="HAMP"/>
    <property type="match status" value="1"/>
</dbReference>
<feature type="domain" description="HAMP" evidence="7">
    <location>
        <begin position="308"/>
        <end position="362"/>
    </location>
</feature>
<dbReference type="GO" id="GO:0016020">
    <property type="term" value="C:membrane"/>
    <property type="evidence" value="ECO:0007669"/>
    <property type="project" value="UniProtKB-SubCell"/>
</dbReference>
<dbReference type="Pfam" id="PF00015">
    <property type="entry name" value="MCPsignal"/>
    <property type="match status" value="1"/>
</dbReference>
<evidence type="ECO:0000256" key="2">
    <source>
        <dbReference type="ARBA" id="ARBA00023224"/>
    </source>
</evidence>
<dbReference type="AlphaFoldDB" id="A0A1E7ZCA6"/>
<dbReference type="CDD" id="cd11386">
    <property type="entry name" value="MCP_signal"/>
    <property type="match status" value="1"/>
</dbReference>
<dbReference type="Proteomes" id="UP000175691">
    <property type="component" value="Unassembled WGS sequence"/>
</dbReference>
<name>A0A1E7ZCA6_9ALTE</name>
<dbReference type="GO" id="GO:0006935">
    <property type="term" value="P:chemotaxis"/>
    <property type="evidence" value="ECO:0007669"/>
    <property type="project" value="InterPro"/>
</dbReference>
<dbReference type="OrthoDB" id="9763018at2"/>
<dbReference type="PRINTS" id="PR00260">
    <property type="entry name" value="CHEMTRNSDUCR"/>
</dbReference>
<organism evidence="8 9">
    <name type="scientific">Alteromonas confluentis</name>
    <dbReference type="NCBI Taxonomy" id="1656094"/>
    <lineage>
        <taxon>Bacteria</taxon>
        <taxon>Pseudomonadati</taxon>
        <taxon>Pseudomonadota</taxon>
        <taxon>Gammaproteobacteria</taxon>
        <taxon>Alteromonadales</taxon>
        <taxon>Alteromonadaceae</taxon>
        <taxon>Alteromonas/Salinimonas group</taxon>
        <taxon>Alteromonas</taxon>
    </lineage>
</organism>
<dbReference type="GO" id="GO:0007165">
    <property type="term" value="P:signal transduction"/>
    <property type="evidence" value="ECO:0007669"/>
    <property type="project" value="UniProtKB-KW"/>
</dbReference>
<evidence type="ECO:0000256" key="3">
    <source>
        <dbReference type="ARBA" id="ARBA00029447"/>
    </source>
</evidence>
<dbReference type="Pfam" id="PF00672">
    <property type="entry name" value="HAMP"/>
    <property type="match status" value="1"/>
</dbReference>
<proteinExistence type="inferred from homology"/>
<gene>
    <name evidence="8" type="ORF">BFC18_09825</name>
</gene>
<protein>
    <submittedName>
        <fullName evidence="8">Chemotaxis protein</fullName>
    </submittedName>
</protein>
<evidence type="ECO:0000313" key="8">
    <source>
        <dbReference type="EMBL" id="OFC71084.1"/>
    </source>
</evidence>
<evidence type="ECO:0000256" key="5">
    <source>
        <dbReference type="SAM" id="Phobius"/>
    </source>
</evidence>
<dbReference type="SMART" id="SM00283">
    <property type="entry name" value="MA"/>
    <property type="match status" value="1"/>
</dbReference>
<evidence type="ECO:0000313" key="9">
    <source>
        <dbReference type="Proteomes" id="UP000175691"/>
    </source>
</evidence>
<keyword evidence="5" id="KW-0812">Transmembrane</keyword>
<evidence type="ECO:0000256" key="1">
    <source>
        <dbReference type="ARBA" id="ARBA00004370"/>
    </source>
</evidence>
<feature type="transmembrane region" description="Helical" evidence="5">
    <location>
        <begin position="283"/>
        <end position="306"/>
    </location>
</feature>
<reference evidence="8 9" key="1">
    <citation type="submission" date="2016-08" db="EMBL/GenBank/DDBJ databases">
        <authorList>
            <person name="Seilhamer J.J."/>
        </authorList>
    </citation>
    <scope>NUCLEOTIDE SEQUENCE [LARGE SCALE GENOMIC DNA]</scope>
    <source>
        <strain evidence="8 9">KCTC 42603</strain>
    </source>
</reference>
<dbReference type="CDD" id="cd06225">
    <property type="entry name" value="HAMP"/>
    <property type="match status" value="1"/>
</dbReference>
<dbReference type="Pfam" id="PF17201">
    <property type="entry name" value="Cache_3-Cache_2"/>
    <property type="match status" value="1"/>
</dbReference>
<dbReference type="InterPro" id="IPR003660">
    <property type="entry name" value="HAMP_dom"/>
</dbReference>
<sequence>MSIKRKFLISISAVIALFTIVICIVTVSAIKTDIDERITSQVDATTNRLLNIFTVTDSIMSERVTSSMALLKQRGQAIGIPSQRGTAMVKETSANQLYLGNQTQANNFALVDGLTQIMGGTATLFSKTGDDYIRVSTNVIKDGQRAIGTKLAPQGKAMAMIKKGQAYYGEVDILGSPYLTGYEPMFNASNQVIGIWYVGYSADLKVLEEAISSSHILDKGFVALRDAKGNVRMHSSHVKMSDVDEALANRGDWKTTVVPFKKWGYDIILVESESEKSGMLTSAILHLLVKILLAGAIILIALVILVKRVVGQPLDEFQKVVSDLSSGEGDLTFRFDVKNDDEFGRMAKAFNNLLEQLQTTLQTVCQTTQTMLAKSQTLNDTAHGAKTTVASLTNETDAITGAITEMHQSAEAVSNIVIRSSDAARAADTDTRNSVNVLKATIADIEKQAQEVDASVQVITELARSSEEISGVMDVIRNIAEQTNLLALNAAIEAARAGEQGRGFAVVADEVRSLASRTQSSTEEIRVMIERLQQGSRDASERMQSNKDNAYNTVEVTQKAGETLQQALTAVATISELNQETSSMATQQAAVSKGISGRLDSIQRAGQENLQHAQTVSDNCEELVQQISRMQEQLKRYRF</sequence>
<dbReference type="RefSeq" id="WP_070125145.1">
    <property type="nucleotide sequence ID" value="NZ_MDHN01000018.1"/>
</dbReference>
<dbReference type="InterPro" id="IPR004090">
    <property type="entry name" value="Chemotax_Me-accpt_rcpt"/>
</dbReference>
<comment type="subcellular location">
    <subcellularLocation>
        <location evidence="1">Membrane</location>
    </subcellularLocation>
</comment>
<dbReference type="EMBL" id="MDHN01000018">
    <property type="protein sequence ID" value="OFC71084.1"/>
    <property type="molecule type" value="Genomic_DNA"/>
</dbReference>
<feature type="transmembrane region" description="Helical" evidence="5">
    <location>
        <begin position="7"/>
        <end position="30"/>
    </location>
</feature>
<evidence type="ECO:0000256" key="4">
    <source>
        <dbReference type="PROSITE-ProRule" id="PRU00284"/>
    </source>
</evidence>
<keyword evidence="5" id="KW-1133">Transmembrane helix</keyword>
<keyword evidence="2 4" id="KW-0807">Transducer</keyword>
<dbReference type="SMART" id="SM00304">
    <property type="entry name" value="HAMP"/>
    <property type="match status" value="1"/>
</dbReference>
<dbReference type="InterPro" id="IPR004089">
    <property type="entry name" value="MCPsignal_dom"/>
</dbReference>
<dbReference type="PANTHER" id="PTHR32089">
    <property type="entry name" value="METHYL-ACCEPTING CHEMOTAXIS PROTEIN MCPB"/>
    <property type="match status" value="1"/>
</dbReference>
<comment type="similarity">
    <text evidence="3">Belongs to the methyl-accepting chemotaxis (MCP) protein family.</text>
</comment>
<dbReference type="GO" id="GO:0004888">
    <property type="term" value="F:transmembrane signaling receptor activity"/>
    <property type="evidence" value="ECO:0007669"/>
    <property type="project" value="InterPro"/>
</dbReference>
<dbReference type="PROSITE" id="PS50111">
    <property type="entry name" value="CHEMOTAXIS_TRANSDUC_2"/>
    <property type="match status" value="1"/>
</dbReference>
<accession>A0A1E7ZCA6</accession>
<dbReference type="SUPFAM" id="SSF58104">
    <property type="entry name" value="Methyl-accepting chemotaxis protein (MCP) signaling domain"/>
    <property type="match status" value="1"/>
</dbReference>
<comment type="caution">
    <text evidence="8">The sequence shown here is derived from an EMBL/GenBank/DDBJ whole genome shotgun (WGS) entry which is preliminary data.</text>
</comment>